<evidence type="ECO:0000313" key="3">
    <source>
        <dbReference type="Proteomes" id="UP000824540"/>
    </source>
</evidence>
<reference evidence="2" key="1">
    <citation type="thesis" date="2021" institute="BYU ScholarsArchive" country="Provo, UT, USA">
        <title>Applications of and Algorithms for Genome Assembly and Genomic Analyses with an Emphasis on Marine Teleosts.</title>
        <authorList>
            <person name="Pickett B.D."/>
        </authorList>
    </citation>
    <scope>NUCLEOTIDE SEQUENCE</scope>
    <source>
        <strain evidence="2">HI-2016</strain>
    </source>
</reference>
<gene>
    <name evidence="2" type="ORF">JZ751_015520</name>
</gene>
<protein>
    <submittedName>
        <fullName evidence="2">Uncharacterized protein</fullName>
    </submittedName>
</protein>
<dbReference type="EMBL" id="JAFBMS010000249">
    <property type="protein sequence ID" value="KAG9332229.1"/>
    <property type="molecule type" value="Genomic_DNA"/>
</dbReference>
<sequence length="96" mass="10642">MQHGVDVDDMLDTGTLERKSKGRGHHLSLGKSLMKRMVLMKMKQTRTSRRDEKQVTDFRACSFSCSDCDTALRCSSLPPASSSVGESTCNSTEQEP</sequence>
<organism evidence="2 3">
    <name type="scientific">Albula glossodonta</name>
    <name type="common">roundjaw bonefish</name>
    <dbReference type="NCBI Taxonomy" id="121402"/>
    <lineage>
        <taxon>Eukaryota</taxon>
        <taxon>Metazoa</taxon>
        <taxon>Chordata</taxon>
        <taxon>Craniata</taxon>
        <taxon>Vertebrata</taxon>
        <taxon>Euteleostomi</taxon>
        <taxon>Actinopterygii</taxon>
        <taxon>Neopterygii</taxon>
        <taxon>Teleostei</taxon>
        <taxon>Albuliformes</taxon>
        <taxon>Albulidae</taxon>
        <taxon>Albula</taxon>
    </lineage>
</organism>
<comment type="caution">
    <text evidence="2">The sequence shown here is derived from an EMBL/GenBank/DDBJ whole genome shotgun (WGS) entry which is preliminary data.</text>
</comment>
<dbReference type="AlphaFoldDB" id="A0A8T2MV43"/>
<feature type="region of interest" description="Disordered" evidence="1">
    <location>
        <begin position="76"/>
        <end position="96"/>
    </location>
</feature>
<feature type="region of interest" description="Disordered" evidence="1">
    <location>
        <begin position="1"/>
        <end position="31"/>
    </location>
</feature>
<evidence type="ECO:0000256" key="1">
    <source>
        <dbReference type="SAM" id="MobiDB-lite"/>
    </source>
</evidence>
<keyword evidence="3" id="KW-1185">Reference proteome</keyword>
<name>A0A8T2MV43_9TELE</name>
<accession>A0A8T2MV43</accession>
<evidence type="ECO:0000313" key="2">
    <source>
        <dbReference type="EMBL" id="KAG9332229.1"/>
    </source>
</evidence>
<feature type="compositionally biased region" description="Polar residues" evidence="1">
    <location>
        <begin position="78"/>
        <end position="96"/>
    </location>
</feature>
<dbReference type="Proteomes" id="UP000824540">
    <property type="component" value="Unassembled WGS sequence"/>
</dbReference>
<proteinExistence type="predicted"/>